<dbReference type="InterPro" id="IPR016181">
    <property type="entry name" value="Acyl_CoA_acyltransferase"/>
</dbReference>
<evidence type="ECO:0000256" key="1">
    <source>
        <dbReference type="ARBA" id="ARBA00022679"/>
    </source>
</evidence>
<evidence type="ECO:0000259" key="3">
    <source>
        <dbReference type="PROSITE" id="PS51186"/>
    </source>
</evidence>
<reference evidence="4" key="1">
    <citation type="submission" date="2008-01" db="EMBL/GenBank/DDBJ databases">
        <title>Complete sequence of chromosome of Caulobacter sp. K31.</title>
        <authorList>
            <consortium name="US DOE Joint Genome Institute"/>
            <person name="Copeland A."/>
            <person name="Lucas S."/>
            <person name="Lapidus A."/>
            <person name="Barry K."/>
            <person name="Glavina del Rio T."/>
            <person name="Dalin E."/>
            <person name="Tice H."/>
            <person name="Pitluck S."/>
            <person name="Bruce D."/>
            <person name="Goodwin L."/>
            <person name="Thompson L.S."/>
            <person name="Brettin T."/>
            <person name="Detter J.C."/>
            <person name="Han C."/>
            <person name="Schmutz J."/>
            <person name="Larimer F."/>
            <person name="Land M."/>
            <person name="Hauser L."/>
            <person name="Kyrpides N."/>
            <person name="Kim E."/>
            <person name="Stephens C."/>
            <person name="Richardson P."/>
        </authorList>
    </citation>
    <scope>NUCLEOTIDE SEQUENCE [LARGE SCALE GENOMIC DNA]</scope>
    <source>
        <strain evidence="4">K31</strain>
    </source>
</reference>
<dbReference type="InterPro" id="IPR050832">
    <property type="entry name" value="Bact_Acetyltransf"/>
</dbReference>
<sequence>MTPPARFALRPEVEADAAFRLALFRASRGAAWDNVPLPAEMLARIMEQQFHAQTQGYRLAYPGARLEIVMVEEAPAGRLATDRGPDALHLIDIALTPEHRGRGLGEAILRQLMGEAAALGAPLTLQVAQDNLAAQRLYRRLGFVATAATETHLTLCWSAPPPAVANA</sequence>
<keyword evidence="1 4" id="KW-0808">Transferase</keyword>
<dbReference type="EMBL" id="CP000927">
    <property type="protein sequence ID" value="ABZ70225.1"/>
    <property type="molecule type" value="Genomic_DNA"/>
</dbReference>
<dbReference type="PANTHER" id="PTHR43877">
    <property type="entry name" value="AMINOALKYLPHOSPHONATE N-ACETYLTRANSFERASE-RELATED-RELATED"/>
    <property type="match status" value="1"/>
</dbReference>
<dbReference type="AlphaFoldDB" id="B0SX64"/>
<dbReference type="HOGENOM" id="CLU_013985_22_0_5"/>
<dbReference type="KEGG" id="cak:Caul_1095"/>
<gene>
    <name evidence="4" type="ordered locus">Caul_1095</name>
</gene>
<name>B0SX64_CAUSK</name>
<dbReference type="CDD" id="cd04301">
    <property type="entry name" value="NAT_SF"/>
    <property type="match status" value="1"/>
</dbReference>
<dbReference type="SUPFAM" id="SSF55729">
    <property type="entry name" value="Acyl-CoA N-acyltransferases (Nat)"/>
    <property type="match status" value="1"/>
</dbReference>
<dbReference type="InterPro" id="IPR000182">
    <property type="entry name" value="GNAT_dom"/>
</dbReference>
<organism evidence="4">
    <name type="scientific">Caulobacter sp. (strain K31)</name>
    <dbReference type="NCBI Taxonomy" id="366602"/>
    <lineage>
        <taxon>Bacteria</taxon>
        <taxon>Pseudomonadati</taxon>
        <taxon>Pseudomonadota</taxon>
        <taxon>Alphaproteobacteria</taxon>
        <taxon>Caulobacterales</taxon>
        <taxon>Caulobacteraceae</taxon>
        <taxon>Caulobacter</taxon>
    </lineage>
</organism>
<dbReference type="STRING" id="366602.Caul_1095"/>
<keyword evidence="2" id="KW-0012">Acyltransferase</keyword>
<protein>
    <submittedName>
        <fullName evidence="4">GCN5-related N-acetyltransferase</fullName>
    </submittedName>
</protein>
<dbReference type="GO" id="GO:0016747">
    <property type="term" value="F:acyltransferase activity, transferring groups other than amino-acyl groups"/>
    <property type="evidence" value="ECO:0007669"/>
    <property type="project" value="InterPro"/>
</dbReference>
<evidence type="ECO:0000313" key="4">
    <source>
        <dbReference type="EMBL" id="ABZ70225.1"/>
    </source>
</evidence>
<accession>B0SX64</accession>
<feature type="domain" description="N-acetyltransferase" evidence="3">
    <location>
        <begin position="7"/>
        <end position="162"/>
    </location>
</feature>
<dbReference type="Gene3D" id="3.40.630.30">
    <property type="match status" value="1"/>
</dbReference>
<evidence type="ECO:0000256" key="2">
    <source>
        <dbReference type="ARBA" id="ARBA00023315"/>
    </source>
</evidence>
<dbReference type="eggNOG" id="COG0456">
    <property type="taxonomic scope" value="Bacteria"/>
</dbReference>
<dbReference type="Pfam" id="PF00583">
    <property type="entry name" value="Acetyltransf_1"/>
    <property type="match status" value="1"/>
</dbReference>
<proteinExistence type="predicted"/>
<dbReference type="PROSITE" id="PS51186">
    <property type="entry name" value="GNAT"/>
    <property type="match status" value="1"/>
</dbReference>